<evidence type="ECO:0000256" key="4">
    <source>
        <dbReference type="ARBA" id="ARBA00022801"/>
    </source>
</evidence>
<comment type="similarity">
    <text evidence="2">Belongs to the glycerophosphoryl diester phosphodiesterase family.</text>
</comment>
<evidence type="ECO:0000256" key="1">
    <source>
        <dbReference type="ARBA" id="ARBA00004370"/>
    </source>
</evidence>
<dbReference type="OrthoDB" id="1058301at2759"/>
<protein>
    <recommendedName>
        <fullName evidence="9">GP-PDE domain-containing protein</fullName>
    </recommendedName>
</protein>
<dbReference type="AlphaFoldDB" id="J7S5I6"/>
<keyword evidence="3 8" id="KW-0812">Transmembrane</keyword>
<evidence type="ECO:0000313" key="10">
    <source>
        <dbReference type="EMBL" id="CCK69864.1"/>
    </source>
</evidence>
<gene>
    <name evidence="10" type="primary">KNAG0D01120</name>
    <name evidence="10" type="ordered locus">KNAG_0D01120</name>
</gene>
<proteinExistence type="inferred from homology"/>
<feature type="domain" description="GP-PDE" evidence="9">
    <location>
        <begin position="2"/>
        <end position="251"/>
    </location>
</feature>
<keyword evidence="6" id="KW-0443">Lipid metabolism</keyword>
<dbReference type="PANTHER" id="PTHR42758">
    <property type="entry name" value="PHOSPHATIDYLGLYCEROL PHOSPHOLIPASE C"/>
    <property type="match status" value="1"/>
</dbReference>
<accession>J7S5I6</accession>
<reference evidence="11" key="2">
    <citation type="submission" date="2012-08" db="EMBL/GenBank/DDBJ databases">
        <title>Genome sequence of Kazachstania naganishii.</title>
        <authorList>
            <person name="Gordon J.L."/>
            <person name="Armisen D."/>
            <person name="Proux-Wera E."/>
            <person name="OhEigeartaigh S.S."/>
            <person name="Byrne K.P."/>
            <person name="Wolfe K.H."/>
        </authorList>
    </citation>
    <scope>NUCLEOTIDE SEQUENCE [LARGE SCALE GENOMIC DNA]</scope>
    <source>
        <strain evidence="11">ATCC MYA-139 / BCRC 22969 / CBS 8797 / CCRC 22969 / KCTC 17520 / NBRC 10181 / NCYC 3082</strain>
    </source>
</reference>
<evidence type="ECO:0000256" key="8">
    <source>
        <dbReference type="SAM" id="Phobius"/>
    </source>
</evidence>
<evidence type="ECO:0000313" key="11">
    <source>
        <dbReference type="Proteomes" id="UP000006310"/>
    </source>
</evidence>
<sequence>MVKVVGHRAFKALYPENTLLAFNKAVEGKVDIIETDLQMTKDGVVVVNHDSNTGRMWDRDVVVRDVDYDTITTLRCKEDPSLKMLTLVELLTWSLDHPEVQIMLDIKFTNKKIILIKTFGDMMKVKNDLAYWQEKIIWGLWMLDWYQYGIEVGVLHGFKIIVITMSLDLVEQFIQKSLEQGLDGFKLFGVSIHYVSSWTDRFREEIIPLLLKYDVKVFLWTVNKQIDFNYFVGLPIYGAIVDNPIQARTYLKTNDSRGDAKFAVPSLTSVAGMRFHAFTKLYAIICFFLYSSWAHVKVGGLSFAYLLGLLLRMVHFF</sequence>
<dbReference type="GO" id="GO:0005739">
    <property type="term" value="C:mitochondrion"/>
    <property type="evidence" value="ECO:0007669"/>
    <property type="project" value="EnsemblFungi"/>
</dbReference>
<dbReference type="GO" id="GO:0016020">
    <property type="term" value="C:membrane"/>
    <property type="evidence" value="ECO:0007669"/>
    <property type="project" value="UniProtKB-SubCell"/>
</dbReference>
<dbReference type="Proteomes" id="UP000006310">
    <property type="component" value="Chromosome 4"/>
</dbReference>
<dbReference type="PROSITE" id="PS51704">
    <property type="entry name" value="GP_PDE"/>
    <property type="match status" value="1"/>
</dbReference>
<evidence type="ECO:0000256" key="3">
    <source>
        <dbReference type="ARBA" id="ARBA00022692"/>
    </source>
</evidence>
<evidence type="ECO:0000256" key="6">
    <source>
        <dbReference type="ARBA" id="ARBA00023098"/>
    </source>
</evidence>
<keyword evidence="4" id="KW-0378">Hydrolase</keyword>
<dbReference type="Pfam" id="PF03009">
    <property type="entry name" value="GDPD"/>
    <property type="match status" value="1"/>
</dbReference>
<keyword evidence="5 8" id="KW-1133">Transmembrane helix</keyword>
<dbReference type="HOGENOM" id="CLU_030006_1_2_1"/>
<dbReference type="KEGG" id="kng:KNAG_0D01120"/>
<reference evidence="10 11" key="1">
    <citation type="journal article" date="2011" name="Proc. Natl. Acad. Sci. U.S.A.">
        <title>Evolutionary erosion of yeast sex chromosomes by mating-type switching accidents.</title>
        <authorList>
            <person name="Gordon J.L."/>
            <person name="Armisen D."/>
            <person name="Proux-Wera E."/>
            <person name="Oheigeartaigh S.S."/>
            <person name="Byrne K.P."/>
            <person name="Wolfe K.H."/>
        </authorList>
    </citation>
    <scope>NUCLEOTIDE SEQUENCE [LARGE SCALE GENOMIC DNA]</scope>
    <source>
        <strain evidence="11">ATCC MYA-139 / BCRC 22969 / CBS 8797 / CCRC 22969 / KCTC 17520 / NBRC 10181 / NCYC 3082</strain>
    </source>
</reference>
<dbReference type="eggNOG" id="KOG2258">
    <property type="taxonomic scope" value="Eukaryota"/>
</dbReference>
<evidence type="ECO:0000256" key="7">
    <source>
        <dbReference type="ARBA" id="ARBA00023136"/>
    </source>
</evidence>
<dbReference type="PANTHER" id="PTHR42758:SF2">
    <property type="entry name" value="PHOSPHATIDYLGLYCEROL PHOSPHOLIPASE C"/>
    <property type="match status" value="1"/>
</dbReference>
<dbReference type="GO" id="GO:0034478">
    <property type="term" value="P:phosphatidylglycerol catabolic process"/>
    <property type="evidence" value="ECO:0007669"/>
    <property type="project" value="EnsemblFungi"/>
</dbReference>
<keyword evidence="7 8" id="KW-0472">Membrane</keyword>
<organism evidence="10 11">
    <name type="scientific">Huiozyma naganishii (strain ATCC MYA-139 / BCRC 22969 / CBS 8797 / KCTC 17520 / NBRC 10181 / NCYC 3082 / Yp74L-3)</name>
    <name type="common">Yeast</name>
    <name type="synonym">Kazachstania naganishii</name>
    <dbReference type="NCBI Taxonomy" id="1071383"/>
    <lineage>
        <taxon>Eukaryota</taxon>
        <taxon>Fungi</taxon>
        <taxon>Dikarya</taxon>
        <taxon>Ascomycota</taxon>
        <taxon>Saccharomycotina</taxon>
        <taxon>Saccharomycetes</taxon>
        <taxon>Saccharomycetales</taxon>
        <taxon>Saccharomycetaceae</taxon>
        <taxon>Huiozyma</taxon>
    </lineage>
</organism>
<comment type="subcellular location">
    <subcellularLocation>
        <location evidence="1">Membrane</location>
    </subcellularLocation>
</comment>
<dbReference type="InterPro" id="IPR017946">
    <property type="entry name" value="PLC-like_Pdiesterase_TIM-brl"/>
</dbReference>
<dbReference type="STRING" id="1071383.J7S5I6"/>
<evidence type="ECO:0000256" key="5">
    <source>
        <dbReference type="ARBA" id="ARBA00022989"/>
    </source>
</evidence>
<keyword evidence="11" id="KW-1185">Reference proteome</keyword>
<dbReference type="Gene3D" id="3.20.20.190">
    <property type="entry name" value="Phosphatidylinositol (PI) phosphodiesterase"/>
    <property type="match status" value="1"/>
</dbReference>
<feature type="transmembrane region" description="Helical" evidence="8">
    <location>
        <begin position="281"/>
        <end position="307"/>
    </location>
</feature>
<dbReference type="SUPFAM" id="SSF51695">
    <property type="entry name" value="PLC-like phosphodiesterases"/>
    <property type="match status" value="1"/>
</dbReference>
<dbReference type="EMBL" id="HE978317">
    <property type="protein sequence ID" value="CCK69864.1"/>
    <property type="molecule type" value="Genomic_DNA"/>
</dbReference>
<dbReference type="GO" id="GO:0005811">
    <property type="term" value="C:lipid droplet"/>
    <property type="evidence" value="ECO:0007669"/>
    <property type="project" value="EnsemblFungi"/>
</dbReference>
<evidence type="ECO:0000256" key="2">
    <source>
        <dbReference type="ARBA" id="ARBA00007277"/>
    </source>
</evidence>
<name>J7S5I6_HUIN7</name>
<dbReference type="InterPro" id="IPR030395">
    <property type="entry name" value="GP_PDE_dom"/>
</dbReference>
<dbReference type="OMA" id="RALPECW"/>
<evidence type="ECO:0000259" key="9">
    <source>
        <dbReference type="PROSITE" id="PS51704"/>
    </source>
</evidence>
<dbReference type="GO" id="GO:0034479">
    <property type="term" value="F:phosphatidylglycerol phospholipase C activity"/>
    <property type="evidence" value="ECO:0007669"/>
    <property type="project" value="EnsemblFungi"/>
</dbReference>
<dbReference type="GeneID" id="34525553"/>
<dbReference type="InterPro" id="IPR052271">
    <property type="entry name" value="GDPD-Related"/>
</dbReference>
<dbReference type="RefSeq" id="XP_022464110.1">
    <property type="nucleotide sequence ID" value="XM_022607523.1"/>
</dbReference>